<reference evidence="2" key="1">
    <citation type="submission" date="2010-03" db="EMBL/GenBank/DDBJ databases">
        <title>Annotation of Blastomyces dermatitidis strain ATCC 18188.</title>
        <authorList>
            <consortium name="The Broad Institute Genome Sequencing Platform"/>
            <consortium name="Broad Institute Genome Sequencing Center for Infectious Disease."/>
            <person name="Cuomo C."/>
            <person name="Klein B."/>
            <person name="Sullivan T."/>
            <person name="Heitman J."/>
            <person name="Young S."/>
            <person name="Zeng Q."/>
            <person name="Gargeya S."/>
            <person name="Alvarado L."/>
            <person name="Berlin A.M."/>
            <person name="Chapman S.B."/>
            <person name="Chen Z."/>
            <person name="Freedman E."/>
            <person name="Gellesch M."/>
            <person name="Goldberg J."/>
            <person name="Griggs A."/>
            <person name="Gujja S."/>
            <person name="Heilman E."/>
            <person name="Heiman D."/>
            <person name="Howarth C."/>
            <person name="Mehta T."/>
            <person name="Neiman D."/>
            <person name="Pearson M."/>
            <person name="Roberts A."/>
            <person name="Saif S."/>
            <person name="Shea T."/>
            <person name="Shenoy N."/>
            <person name="Sisk P."/>
            <person name="Stolte C."/>
            <person name="Sykes S."/>
            <person name="White J."/>
            <person name="Yandava C."/>
            <person name="Haas B."/>
            <person name="Nusbaum C."/>
            <person name="Birren B."/>
        </authorList>
    </citation>
    <scope>NUCLEOTIDE SEQUENCE [LARGE SCALE GENOMIC DNA]</scope>
    <source>
        <strain evidence="2">ATCC 18188</strain>
    </source>
</reference>
<evidence type="ECO:0000256" key="1">
    <source>
        <dbReference type="SAM" id="MobiDB-lite"/>
    </source>
</evidence>
<gene>
    <name evidence="2" type="ORF">BDDG_07297</name>
</gene>
<dbReference type="AlphaFoldDB" id="F2TM89"/>
<organism evidence="2">
    <name type="scientific">Ajellomyces dermatitidis (strain ATCC 18188 / CBS 674.68)</name>
    <name type="common">Blastomyces dermatitidis</name>
    <dbReference type="NCBI Taxonomy" id="653446"/>
    <lineage>
        <taxon>Eukaryota</taxon>
        <taxon>Fungi</taxon>
        <taxon>Dikarya</taxon>
        <taxon>Ascomycota</taxon>
        <taxon>Pezizomycotina</taxon>
        <taxon>Eurotiomycetes</taxon>
        <taxon>Eurotiomycetidae</taxon>
        <taxon>Onygenales</taxon>
        <taxon>Ajellomycetaceae</taxon>
        <taxon>Blastomyces</taxon>
    </lineage>
</organism>
<proteinExistence type="predicted"/>
<protein>
    <submittedName>
        <fullName evidence="2">Uncharacterized protein</fullName>
    </submittedName>
</protein>
<feature type="region of interest" description="Disordered" evidence="1">
    <location>
        <begin position="1"/>
        <end position="46"/>
    </location>
</feature>
<evidence type="ECO:0000313" key="2">
    <source>
        <dbReference type="EMBL" id="EGE84352.1"/>
    </source>
</evidence>
<dbReference type="Proteomes" id="UP000007802">
    <property type="component" value="Unassembled WGS sequence"/>
</dbReference>
<feature type="compositionally biased region" description="Basic and acidic residues" evidence="1">
    <location>
        <begin position="14"/>
        <end position="28"/>
    </location>
</feature>
<accession>F2TM89</accession>
<name>F2TM89_AJEDA</name>
<dbReference type="EMBL" id="GG749465">
    <property type="protein sequence ID" value="EGE84352.1"/>
    <property type="molecule type" value="Genomic_DNA"/>
</dbReference>
<dbReference type="HOGENOM" id="CLU_1634927_0_0_1"/>
<feature type="compositionally biased region" description="Basic residues" evidence="1">
    <location>
        <begin position="1"/>
        <end position="12"/>
    </location>
</feature>
<sequence>MKRCRGEKRLKLKPQAEAETRRPEDETTPRFGQPARDWPEDSNSASLTFRRTSKKSYEFNKSTKLITCHQGSPTILQRAKVTTARPMPWILTLTNPTDWQWQTNQRARARDRVEVLLALTQVDSKLLGNKLLLQPYIIHHAHIPRSPPMGGSSLGPGSGEDR</sequence>